<dbReference type="InterPro" id="IPR021744">
    <property type="entry name" value="CbiG_N"/>
</dbReference>
<dbReference type="Gene3D" id="3.40.1010.10">
    <property type="entry name" value="Cobalt-precorrin-4 Transmethylase, Domain 1"/>
    <property type="match status" value="1"/>
</dbReference>
<keyword evidence="5" id="KW-0949">S-adenosyl-L-methionine</keyword>
<feature type="domain" description="CobE/GbiG C-terminal" evidence="7">
    <location>
        <begin position="201"/>
        <end position="334"/>
    </location>
</feature>
<evidence type="ECO:0000256" key="2">
    <source>
        <dbReference type="ARBA" id="ARBA00022573"/>
    </source>
</evidence>
<proteinExistence type="predicted"/>
<dbReference type="SUPFAM" id="SSF159672">
    <property type="entry name" value="CbiG N-terminal domain-like"/>
    <property type="match status" value="1"/>
</dbReference>
<keyword evidence="9" id="KW-0378">Hydrolase</keyword>
<dbReference type="Pfam" id="PF11760">
    <property type="entry name" value="CbiG_N"/>
    <property type="match status" value="1"/>
</dbReference>
<dbReference type="GO" id="GO:0008168">
    <property type="term" value="F:methyltransferase activity"/>
    <property type="evidence" value="ECO:0007669"/>
    <property type="project" value="UniProtKB-KW"/>
</dbReference>
<evidence type="ECO:0000313" key="9">
    <source>
        <dbReference type="EMBL" id="TWG08882.1"/>
    </source>
</evidence>
<dbReference type="AlphaFoldDB" id="A0A561VBA0"/>
<accession>A0A561VBA0</accession>
<comment type="pathway">
    <text evidence="1">Cofactor biosynthesis; adenosylcobalamin biosynthesis.</text>
</comment>
<dbReference type="InterPro" id="IPR051810">
    <property type="entry name" value="Precorrin_MeTrfase"/>
</dbReference>
<dbReference type="CDD" id="cd11646">
    <property type="entry name" value="Precorrin_3B_C17_MT"/>
    <property type="match status" value="1"/>
</dbReference>
<evidence type="ECO:0000256" key="1">
    <source>
        <dbReference type="ARBA" id="ARBA00004953"/>
    </source>
</evidence>
<protein>
    <submittedName>
        <fullName evidence="9">Cobalt-precorrin 5A hydrolase/precorrin-3B C17-methyltransferase</fullName>
    </submittedName>
</protein>
<dbReference type="InterPro" id="IPR035996">
    <property type="entry name" value="4pyrrol_Methylase_sf"/>
</dbReference>
<keyword evidence="2" id="KW-0169">Cobalamin biosynthesis</keyword>
<evidence type="ECO:0000313" key="10">
    <source>
        <dbReference type="Proteomes" id="UP000316184"/>
    </source>
</evidence>
<dbReference type="InterPro" id="IPR038029">
    <property type="entry name" value="GbiG_N_sf"/>
</dbReference>
<dbReference type="PANTHER" id="PTHR47036:SF1">
    <property type="entry name" value="COBALT-FACTOR III C(17)-METHYLTRANSFERASE-RELATED"/>
    <property type="match status" value="1"/>
</dbReference>
<sequence>MIGLFAVTAAGRRAAAELAGRLGPEALVADGPIGPAVRRLWDHLDAAVFFLASGATIRLVAPLLQDERTDPGIVSVDEAQRFAIALTGGHDGAANALAEQVADVLDCASVTTTAPETTGTTALDELVDQLDATVDGDLPACGAAILDGAPVGLVNPHGFPLPALPPNVGTEVVGPLWTVVIDDRRPTEQEERTLRLIPRTLVVGIGSSRGVSRTAVTETIARLDSERGLDPRAIRAFATADVKAEEAGILDAVQDLGFWHSSDGGDEMSLLTYPAEVLAGVAVPNPSEVVRREAGTPSVAEASALHAAAELAYGAPVELVADKIKGEGVTVAAARIRPRGRLAIVGLGPGAPDLRTPRADAELRRASVVVGLDRHLDQIRHLLRPGTEERGTPLGADDARAADAVELAERGRAVVLIGSGDAGVFAMASPALEKADVDIEVVGVPGVTAALSASALLGAPLGHDHALISLSDLHTPWEVIERRIRAAAESDLVVCFYNPRSRNLHWQLGRALEVLAEHRPATTPVGAVRQASRADQTVWCAPITEFDPADVDMLTTVVVGSSQSTVVGRRMVTPSGHRWMADDAG</sequence>
<dbReference type="GO" id="GO:0016787">
    <property type="term" value="F:hydrolase activity"/>
    <property type="evidence" value="ECO:0007669"/>
    <property type="project" value="UniProtKB-KW"/>
</dbReference>
<dbReference type="PANTHER" id="PTHR47036">
    <property type="entry name" value="COBALT-FACTOR III C(17)-METHYLTRANSFERASE-RELATED"/>
    <property type="match status" value="1"/>
</dbReference>
<reference evidence="9 10" key="1">
    <citation type="submission" date="2019-06" db="EMBL/GenBank/DDBJ databases">
        <title>Sequencing the genomes of 1000 actinobacteria strains.</title>
        <authorList>
            <person name="Klenk H.-P."/>
        </authorList>
    </citation>
    <scope>NUCLEOTIDE SEQUENCE [LARGE SCALE GENOMIC DNA]</scope>
    <source>
        <strain evidence="9 10">DSM 46699</strain>
    </source>
</reference>
<dbReference type="RefSeq" id="WP_145737589.1">
    <property type="nucleotide sequence ID" value="NZ_VIWX01000001.1"/>
</dbReference>
<dbReference type="InterPro" id="IPR002750">
    <property type="entry name" value="CobE/GbiG_C"/>
</dbReference>
<dbReference type="Proteomes" id="UP000316184">
    <property type="component" value="Unassembled WGS sequence"/>
</dbReference>
<dbReference type="EMBL" id="VIWX01000001">
    <property type="protein sequence ID" value="TWG08882.1"/>
    <property type="molecule type" value="Genomic_DNA"/>
</dbReference>
<evidence type="ECO:0000259" key="6">
    <source>
        <dbReference type="Pfam" id="PF00590"/>
    </source>
</evidence>
<dbReference type="InterPro" id="IPR006363">
    <property type="entry name" value="Cbl_synth_CobJ/CibH_dom"/>
</dbReference>
<evidence type="ECO:0000256" key="3">
    <source>
        <dbReference type="ARBA" id="ARBA00022603"/>
    </source>
</evidence>
<feature type="domain" description="Tetrapyrrole methylase" evidence="6">
    <location>
        <begin position="341"/>
        <end position="546"/>
    </location>
</feature>
<evidence type="ECO:0000259" key="8">
    <source>
        <dbReference type="Pfam" id="PF11760"/>
    </source>
</evidence>
<evidence type="ECO:0000256" key="4">
    <source>
        <dbReference type="ARBA" id="ARBA00022679"/>
    </source>
</evidence>
<dbReference type="Gene3D" id="3.30.420.180">
    <property type="entry name" value="CobE/GbiG C-terminal domain"/>
    <property type="match status" value="1"/>
</dbReference>
<dbReference type="UniPathway" id="UPA00148"/>
<keyword evidence="10" id="KW-1185">Reference proteome</keyword>
<dbReference type="GO" id="GO:0009236">
    <property type="term" value="P:cobalamin biosynthetic process"/>
    <property type="evidence" value="ECO:0007669"/>
    <property type="project" value="UniProtKB-UniPathway"/>
</dbReference>
<comment type="caution">
    <text evidence="9">The sequence shown here is derived from an EMBL/GenBank/DDBJ whole genome shotgun (WGS) entry which is preliminary data.</text>
</comment>
<gene>
    <name evidence="9" type="ORF">FHU35_111510</name>
</gene>
<name>A0A561VBA0_9PSEU</name>
<dbReference type="Pfam" id="PF01890">
    <property type="entry name" value="CbiG_C"/>
    <property type="match status" value="1"/>
</dbReference>
<evidence type="ECO:0000259" key="7">
    <source>
        <dbReference type="Pfam" id="PF01890"/>
    </source>
</evidence>
<dbReference type="SUPFAM" id="SSF159664">
    <property type="entry name" value="CobE/GbiG C-terminal domain-like"/>
    <property type="match status" value="1"/>
</dbReference>
<keyword evidence="3 9" id="KW-0489">Methyltransferase</keyword>
<dbReference type="Gene3D" id="3.30.950.10">
    <property type="entry name" value="Methyltransferase, Cobalt-precorrin-4 Transmethylase, Domain 2"/>
    <property type="match status" value="1"/>
</dbReference>
<evidence type="ECO:0000256" key="5">
    <source>
        <dbReference type="ARBA" id="ARBA00022691"/>
    </source>
</evidence>
<dbReference type="InterPro" id="IPR000878">
    <property type="entry name" value="4pyrrol_Mease"/>
</dbReference>
<dbReference type="Gene3D" id="3.40.50.11220">
    <property type="match status" value="1"/>
</dbReference>
<keyword evidence="4 9" id="KW-0808">Transferase</keyword>
<dbReference type="InterPro" id="IPR036518">
    <property type="entry name" value="CobE/GbiG_C_sf"/>
</dbReference>
<dbReference type="GO" id="GO:0032259">
    <property type="term" value="P:methylation"/>
    <property type="evidence" value="ECO:0007669"/>
    <property type="project" value="UniProtKB-KW"/>
</dbReference>
<dbReference type="InterPro" id="IPR014777">
    <property type="entry name" value="4pyrrole_Mease_sub1"/>
</dbReference>
<organism evidence="9 10">
    <name type="scientific">Saccharopolyspora dendranthemae</name>
    <dbReference type="NCBI Taxonomy" id="1181886"/>
    <lineage>
        <taxon>Bacteria</taxon>
        <taxon>Bacillati</taxon>
        <taxon>Actinomycetota</taxon>
        <taxon>Actinomycetes</taxon>
        <taxon>Pseudonocardiales</taxon>
        <taxon>Pseudonocardiaceae</taxon>
        <taxon>Saccharopolyspora</taxon>
    </lineage>
</organism>
<dbReference type="OrthoDB" id="9804789at2"/>
<dbReference type="Pfam" id="PF00590">
    <property type="entry name" value="TP_methylase"/>
    <property type="match status" value="1"/>
</dbReference>
<dbReference type="NCBIfam" id="TIGR01466">
    <property type="entry name" value="cobJ_cbiH"/>
    <property type="match status" value="1"/>
</dbReference>
<feature type="domain" description="Cobalamin synthesis G N-terminal" evidence="8">
    <location>
        <begin position="37"/>
        <end position="114"/>
    </location>
</feature>
<dbReference type="SUPFAM" id="SSF53790">
    <property type="entry name" value="Tetrapyrrole methylase"/>
    <property type="match status" value="1"/>
</dbReference>
<dbReference type="InterPro" id="IPR014776">
    <property type="entry name" value="4pyrrole_Mease_sub2"/>
</dbReference>